<protein>
    <submittedName>
        <fullName evidence="12">T9SS type A sorting domain-containing protein</fullName>
    </submittedName>
</protein>
<dbReference type="Gene3D" id="3.40.50.200">
    <property type="entry name" value="Peptidase S8/S53 domain"/>
    <property type="match status" value="1"/>
</dbReference>
<dbReference type="PROSITE" id="PS00137">
    <property type="entry name" value="SUBTILASE_HIS"/>
    <property type="match status" value="1"/>
</dbReference>
<dbReference type="AlphaFoldDB" id="A0A7V5PQ48"/>
<dbReference type="InterPro" id="IPR028994">
    <property type="entry name" value="Integrin_alpha_N"/>
</dbReference>
<dbReference type="GO" id="GO:0004252">
    <property type="term" value="F:serine-type endopeptidase activity"/>
    <property type="evidence" value="ECO:0007669"/>
    <property type="project" value="UniProtKB-UniRule"/>
</dbReference>
<dbReference type="Pfam" id="PF13517">
    <property type="entry name" value="FG-GAP_3"/>
    <property type="match status" value="1"/>
</dbReference>
<dbReference type="InterPro" id="IPR036852">
    <property type="entry name" value="Peptidase_S8/S53_dom_sf"/>
</dbReference>
<feature type="active site" description="Charge relay system" evidence="6">
    <location>
        <position position="433"/>
    </location>
</feature>
<feature type="domain" description="FlgD/Vpr Ig-like" evidence="10">
    <location>
        <begin position="1045"/>
        <end position="1111"/>
    </location>
</feature>
<evidence type="ECO:0000256" key="1">
    <source>
        <dbReference type="ARBA" id="ARBA00011073"/>
    </source>
</evidence>
<proteinExistence type="inferred from homology"/>
<keyword evidence="4 6" id="KW-0378">Hydrolase</keyword>
<keyword evidence="5 6" id="KW-0720">Serine protease</keyword>
<dbReference type="Pfam" id="PF25292">
    <property type="entry name" value="Beta-prop_CGLA"/>
    <property type="match status" value="1"/>
</dbReference>
<name>A0A7V5PQ48_CALAY</name>
<dbReference type="InterPro" id="IPR015500">
    <property type="entry name" value="Peptidase_S8_subtilisin-rel"/>
</dbReference>
<feature type="active site" description="Charge relay system" evidence="6">
    <location>
        <position position="271"/>
    </location>
</feature>
<comment type="caution">
    <text evidence="12">The sequence shown here is derived from an EMBL/GenBank/DDBJ whole genome shotgun (WGS) entry which is preliminary data.</text>
</comment>
<dbReference type="PROSITE" id="PS00138">
    <property type="entry name" value="SUBTILASE_SER"/>
    <property type="match status" value="1"/>
</dbReference>
<dbReference type="InterPro" id="IPR023828">
    <property type="entry name" value="Peptidase_S8_Ser-AS"/>
</dbReference>
<dbReference type="PROSITE" id="PS51892">
    <property type="entry name" value="SUBTILASE"/>
    <property type="match status" value="1"/>
</dbReference>
<dbReference type="SUPFAM" id="SSF69318">
    <property type="entry name" value="Integrin alpha N-terminal domain"/>
    <property type="match status" value="1"/>
</dbReference>
<accession>A0A7V5PQ48</accession>
<dbReference type="InterPro" id="IPR023827">
    <property type="entry name" value="Peptidase_S8_Asp-AS"/>
</dbReference>
<dbReference type="PANTHER" id="PTHR43399:SF4">
    <property type="entry name" value="CELL WALL-ASSOCIATED PROTEASE"/>
    <property type="match status" value="1"/>
</dbReference>
<dbReference type="InterPro" id="IPR013517">
    <property type="entry name" value="FG-GAP"/>
</dbReference>
<keyword evidence="8" id="KW-0812">Transmembrane</keyword>
<dbReference type="InterPro" id="IPR000209">
    <property type="entry name" value="Peptidase_S8/S53_dom"/>
</dbReference>
<evidence type="ECO:0000256" key="4">
    <source>
        <dbReference type="ARBA" id="ARBA00022801"/>
    </source>
</evidence>
<gene>
    <name evidence="12" type="ORF">ENJ89_07690</name>
</gene>
<dbReference type="InterPro" id="IPR057420">
    <property type="entry name" value="Beta-prop_CGLA"/>
</dbReference>
<dbReference type="SUPFAM" id="SSF52743">
    <property type="entry name" value="Subtilisin-like"/>
    <property type="match status" value="1"/>
</dbReference>
<evidence type="ECO:0000256" key="3">
    <source>
        <dbReference type="ARBA" id="ARBA00022729"/>
    </source>
</evidence>
<evidence type="ECO:0000256" key="2">
    <source>
        <dbReference type="ARBA" id="ARBA00022670"/>
    </source>
</evidence>
<keyword evidence="8" id="KW-0472">Membrane</keyword>
<dbReference type="InterPro" id="IPR022398">
    <property type="entry name" value="Peptidase_S8_His-AS"/>
</dbReference>
<dbReference type="InterPro" id="IPR026444">
    <property type="entry name" value="Secre_tail"/>
</dbReference>
<evidence type="ECO:0000256" key="5">
    <source>
        <dbReference type="ARBA" id="ARBA00022825"/>
    </source>
</evidence>
<keyword evidence="2 6" id="KW-0645">Protease</keyword>
<dbReference type="NCBIfam" id="TIGR04183">
    <property type="entry name" value="Por_Secre_tail"/>
    <property type="match status" value="1"/>
</dbReference>
<dbReference type="InterPro" id="IPR051048">
    <property type="entry name" value="Peptidase_S8/S53_subtilisin"/>
</dbReference>
<dbReference type="PRINTS" id="PR00723">
    <property type="entry name" value="SUBTILISIN"/>
</dbReference>
<evidence type="ECO:0000256" key="6">
    <source>
        <dbReference type="PROSITE-ProRule" id="PRU01240"/>
    </source>
</evidence>
<reference evidence="12" key="1">
    <citation type="journal article" date="2020" name="mSystems">
        <title>Genome- and Community-Level Interaction Insights into Carbon Utilization and Element Cycling Functions of Hydrothermarchaeota in Hydrothermal Sediment.</title>
        <authorList>
            <person name="Zhou Z."/>
            <person name="Liu Y."/>
            <person name="Xu W."/>
            <person name="Pan J."/>
            <person name="Luo Z.H."/>
            <person name="Li M."/>
        </authorList>
    </citation>
    <scope>NUCLEOTIDE SEQUENCE [LARGE SCALE GENOMIC DNA]</scope>
    <source>
        <strain evidence="12">HyVt-527</strain>
    </source>
</reference>
<evidence type="ECO:0000256" key="7">
    <source>
        <dbReference type="RuleBase" id="RU003355"/>
    </source>
</evidence>
<feature type="active site" description="Charge relay system" evidence="6">
    <location>
        <position position="191"/>
    </location>
</feature>
<dbReference type="EMBL" id="DROD01000498">
    <property type="protein sequence ID" value="HHJ53061.1"/>
    <property type="molecule type" value="Genomic_DNA"/>
</dbReference>
<evidence type="ECO:0000259" key="9">
    <source>
        <dbReference type="Pfam" id="PF00082"/>
    </source>
</evidence>
<keyword evidence="3" id="KW-0732">Signal</keyword>
<evidence type="ECO:0000259" key="10">
    <source>
        <dbReference type="Pfam" id="PF13860"/>
    </source>
</evidence>
<feature type="transmembrane region" description="Helical" evidence="8">
    <location>
        <begin position="21"/>
        <end position="39"/>
    </location>
</feature>
<sequence>MFPGTIVLTEKSELCMRWIKFLLPVLLFSLSAMGSDIYFKDRMLFCLKRDVPKLQIAKNSKQGVDILNNARLNKLVAKYKAVSIRPWLTSADENDVIDGVDLSRIYEVVFKTPYNNEELSAVRQAFNREQDVHSTELVSIKKVAGNFQPYVPNDPYFDRQWYIQTIGADKAWKLWGDRTPGDSTVLVGVVDTGFDYLHPDLQNVLYLNPGEDVNHDGKITAVDSNGVDDDGNGYVDDWYGWDFVGSNQNAGAMPDNDVRPPNAGNGQVLSHGTHVGGVIVAATDNNVGIAGISFRSKLIFTKQSYDNDYNHAYLYHSYDGIMYCAKMGAKVINCSWGGEGGSLYEKLVINKVTNDYGAIVVCAAGNDNNDNDEKHFYPSDFDNSIAVAAVTRGDKKAYFSNYGEVIDLSAPGTDIFSTIHANAGSYASWQGTSMASPIAAASFVLLKAYFPDSSRQWLVNNILNSADNIDDLNPGYAGQLGSGRVNVFNAIAHYIFPSLSVTGLRFMHPGDSVEVNPLPGDTLRLRISVKNAALWRTARDVRITVRSSSPFVSFPDSIIEFDEIDQGTELSPDDEAVMVISDQANYEPFELYFSLSANQNGENPYEAEAETTVDISLNQTGFPTSGSGVETPLAISDLNGDGQQEIIGVDDQSMCFAYGANGEMLSGFPVNVEGYTTMAPVVTDVNNDGRDEVVLLNRAGTFFVISADGKILTKTNLDEPIYGNAAAANLDDDDEPEIVFGSMRKKLYVLNADGTEMSPFPLEVSSAVKYGVAVADLDGDGLAEIVFITSDKKINAIHADGSNVDGFPLDLPDRGIQPPVVFRENGQYRILVAADNDTILKIDGSGNVAGYVAPGSKVNSPLGLADMDGDQIPEIVFATEDGAIQVFTSSGNSYPGFPVQTDQAFEAAPVFADLDGDGVSEIILNSIAGELFILKENGQIIENFPAVFNVSMRNTGAVADLDGDGDLEVVLGSSAGVYAVDIGYQAGSRSEWSTFLGNNNRTGDYQQSVTGIAGQEPAITRQFELYQNYPNPFGTRSSYADNPVTTIKYRLAAPARVELAIYDIRGRLIKNVARSGKASGTHSVHWDGTDRFGAKVASGIYFYRLKIKTTDGSEKQMQRKMLLLK</sequence>
<dbReference type="InterPro" id="IPR025965">
    <property type="entry name" value="FlgD/Vpr_Ig-like"/>
</dbReference>
<organism evidence="12">
    <name type="scientific">Caldithrix abyssi</name>
    <dbReference type="NCBI Taxonomy" id="187145"/>
    <lineage>
        <taxon>Bacteria</taxon>
        <taxon>Pseudomonadati</taxon>
        <taxon>Calditrichota</taxon>
        <taxon>Calditrichia</taxon>
        <taxon>Calditrichales</taxon>
        <taxon>Calditrichaceae</taxon>
        <taxon>Caldithrix</taxon>
    </lineage>
</organism>
<dbReference type="PANTHER" id="PTHR43399">
    <property type="entry name" value="SUBTILISIN-RELATED"/>
    <property type="match status" value="1"/>
</dbReference>
<feature type="domain" description="Lambda-carrageenase beta-propeller" evidence="11">
    <location>
        <begin position="659"/>
        <end position="757"/>
    </location>
</feature>
<dbReference type="GO" id="GO:0006508">
    <property type="term" value="P:proteolysis"/>
    <property type="evidence" value="ECO:0007669"/>
    <property type="project" value="UniProtKB-KW"/>
</dbReference>
<feature type="domain" description="Peptidase S8/S53" evidence="9">
    <location>
        <begin position="183"/>
        <end position="469"/>
    </location>
</feature>
<dbReference type="Pfam" id="PF00082">
    <property type="entry name" value="Peptidase_S8"/>
    <property type="match status" value="1"/>
</dbReference>
<evidence type="ECO:0000313" key="12">
    <source>
        <dbReference type="EMBL" id="HHJ53061.1"/>
    </source>
</evidence>
<dbReference type="PROSITE" id="PS00136">
    <property type="entry name" value="SUBTILASE_ASP"/>
    <property type="match status" value="1"/>
</dbReference>
<dbReference type="Proteomes" id="UP000886124">
    <property type="component" value="Unassembled WGS sequence"/>
</dbReference>
<comment type="similarity">
    <text evidence="1 6 7">Belongs to the peptidase S8 family.</text>
</comment>
<evidence type="ECO:0000256" key="8">
    <source>
        <dbReference type="SAM" id="Phobius"/>
    </source>
</evidence>
<dbReference type="Pfam" id="PF13860">
    <property type="entry name" value="FlgD_ig"/>
    <property type="match status" value="1"/>
</dbReference>
<keyword evidence="8" id="KW-1133">Transmembrane helix</keyword>
<dbReference type="Gene3D" id="2.60.40.4070">
    <property type="match status" value="1"/>
</dbReference>
<evidence type="ECO:0000259" key="11">
    <source>
        <dbReference type="Pfam" id="PF25292"/>
    </source>
</evidence>